<dbReference type="PANTHER" id="PTHR43649">
    <property type="entry name" value="ARABINOSE-BINDING PROTEIN-RELATED"/>
    <property type="match status" value="1"/>
</dbReference>
<organism evidence="1 2">
    <name type="scientific">Caldicellulosiruptor morganii</name>
    <dbReference type="NCBI Taxonomy" id="1387555"/>
    <lineage>
        <taxon>Bacteria</taxon>
        <taxon>Bacillati</taxon>
        <taxon>Bacillota</taxon>
        <taxon>Bacillota incertae sedis</taxon>
        <taxon>Caldicellulosiruptorales</taxon>
        <taxon>Caldicellulosiruptoraceae</taxon>
        <taxon>Caldicellulosiruptor</taxon>
    </lineage>
</organism>
<reference evidence="1" key="1">
    <citation type="submission" date="2022-12" db="EMBL/GenBank/DDBJ databases">
        <authorList>
            <person name="Bing R.G."/>
            <person name="Willard D.J."/>
            <person name="Manesh M.J.H."/>
            <person name="Laemthong T."/>
            <person name="Crosby J.R."/>
            <person name="Kelly R.M."/>
        </authorList>
    </citation>
    <scope>NUCLEOTIDE SEQUENCE</scope>
    <source>
        <strain evidence="1">DSM 8990</strain>
    </source>
</reference>
<sequence>MKGLKRSVALLLSLISVLSFCLASVVIYSDRAYSASGATKKIVFWHITTDEVGKKMIQNQVNRFLKAHPDFKVEVVPLQNDSFKTKLKIAMGSNQAPDVFVTWGGGPFFEYVRAGKVKDITAYMNENNYKNRFVEAAFGPITYNKKIWAVPVEGAGVSLVWYNKEIFKKYNLKVPTTYDEFLNIVKTLKSKGIIPITLANKTKWPGCFWYWNLVNKLGGASAFEKAAERTGGSFADQPFIKAGEMLQELVKMGAFPKGFNGLDWDTGQSRMLLYTGKAAMELMGTWQIPIVKAEKKEFYEKKLDFFPFPNIKGGKGDPTSLVGMASSNYYAVTTSCKYPKEAFNMIQYLIDDQAVKERIDYGQIPPVKGLKFTDPMLQKVYNIVTKAKTIQLWWDQYLPPQLAETHKDIVQSLFGLTITPKAAAEKMEKAAKDYFKK</sequence>
<protein>
    <submittedName>
        <fullName evidence="1">Extracellular solute-binding protein</fullName>
    </submittedName>
</protein>
<dbReference type="PANTHER" id="PTHR43649:SF14">
    <property type="entry name" value="BLR3389 PROTEIN"/>
    <property type="match status" value="1"/>
</dbReference>
<dbReference type="EMBL" id="CP113865">
    <property type="protein sequence ID" value="WAM33580.1"/>
    <property type="molecule type" value="Genomic_DNA"/>
</dbReference>
<dbReference type="Gene3D" id="3.40.190.10">
    <property type="entry name" value="Periplasmic binding protein-like II"/>
    <property type="match status" value="2"/>
</dbReference>
<dbReference type="InterPro" id="IPR006059">
    <property type="entry name" value="SBP"/>
</dbReference>
<gene>
    <name evidence="1" type="ORF">OTK00_002092</name>
</gene>
<evidence type="ECO:0000313" key="2">
    <source>
        <dbReference type="Proteomes" id="UP001164909"/>
    </source>
</evidence>
<dbReference type="InterPro" id="IPR050490">
    <property type="entry name" value="Bact_solute-bd_prot1"/>
</dbReference>
<name>A0ABY7BL81_9FIRM</name>
<proteinExistence type="predicted"/>
<keyword evidence="2" id="KW-1185">Reference proteome</keyword>
<dbReference type="Pfam" id="PF01547">
    <property type="entry name" value="SBP_bac_1"/>
    <property type="match status" value="1"/>
</dbReference>
<dbReference type="Proteomes" id="UP001164909">
    <property type="component" value="Chromosome"/>
</dbReference>
<dbReference type="SUPFAM" id="SSF53850">
    <property type="entry name" value="Periplasmic binding protein-like II"/>
    <property type="match status" value="1"/>
</dbReference>
<accession>A0ABY7BL81</accession>
<evidence type="ECO:0000313" key="1">
    <source>
        <dbReference type="EMBL" id="WAM33580.1"/>
    </source>
</evidence>